<evidence type="ECO:0000256" key="2">
    <source>
        <dbReference type="ARBA" id="ARBA00022475"/>
    </source>
</evidence>
<reference evidence="8" key="1">
    <citation type="submission" date="2022-01" db="EMBL/GenBank/DDBJ databases">
        <title>Whole genome-based taxonomy of the Shewanellaceae.</title>
        <authorList>
            <person name="Martin-Rodriguez A.J."/>
        </authorList>
    </citation>
    <scope>NUCLEOTIDE SEQUENCE</scope>
    <source>
        <strain evidence="8">KCTC 23973</strain>
    </source>
</reference>
<evidence type="ECO:0000313" key="9">
    <source>
        <dbReference type="Proteomes" id="UP001139293"/>
    </source>
</evidence>
<evidence type="ECO:0000256" key="5">
    <source>
        <dbReference type="ARBA" id="ARBA00023136"/>
    </source>
</evidence>
<gene>
    <name evidence="8" type="ORF">L2740_12350</name>
</gene>
<comment type="caution">
    <text evidence="8">The sequence shown here is derived from an EMBL/GenBank/DDBJ whole genome shotgun (WGS) entry which is preliminary data.</text>
</comment>
<feature type="transmembrane region" description="Helical" evidence="6">
    <location>
        <begin position="20"/>
        <end position="37"/>
    </location>
</feature>
<evidence type="ECO:0000256" key="4">
    <source>
        <dbReference type="ARBA" id="ARBA00022989"/>
    </source>
</evidence>
<keyword evidence="4 6" id="KW-1133">Transmembrane helix</keyword>
<evidence type="ECO:0000256" key="3">
    <source>
        <dbReference type="ARBA" id="ARBA00022692"/>
    </source>
</evidence>
<feature type="transmembrane region" description="Helical" evidence="6">
    <location>
        <begin position="294"/>
        <end position="313"/>
    </location>
</feature>
<feature type="transmembrane region" description="Helical" evidence="6">
    <location>
        <begin position="351"/>
        <end position="370"/>
    </location>
</feature>
<dbReference type="InterPro" id="IPR051449">
    <property type="entry name" value="ABC-2_transporter_component"/>
</dbReference>
<dbReference type="RefSeq" id="WP_248950497.1">
    <property type="nucleotide sequence ID" value="NZ_JAKILB010000007.1"/>
</dbReference>
<evidence type="ECO:0000256" key="1">
    <source>
        <dbReference type="ARBA" id="ARBA00004651"/>
    </source>
</evidence>
<dbReference type="Pfam" id="PF12698">
    <property type="entry name" value="ABC2_membrane_3"/>
    <property type="match status" value="1"/>
</dbReference>
<feature type="domain" description="ABC-2 type transporter transmembrane" evidence="7">
    <location>
        <begin position="19"/>
        <end position="368"/>
    </location>
</feature>
<dbReference type="InterPro" id="IPR013525">
    <property type="entry name" value="ABC2_TM"/>
</dbReference>
<dbReference type="GO" id="GO:0005886">
    <property type="term" value="C:plasma membrane"/>
    <property type="evidence" value="ECO:0007669"/>
    <property type="project" value="UniProtKB-SubCell"/>
</dbReference>
<comment type="subcellular location">
    <subcellularLocation>
        <location evidence="1">Cell membrane</location>
        <topology evidence="1">Multi-pass membrane protein</topology>
    </subcellularLocation>
</comment>
<feature type="transmembrane region" description="Helical" evidence="6">
    <location>
        <begin position="264"/>
        <end position="285"/>
    </location>
</feature>
<dbReference type="AlphaFoldDB" id="A0A9X1ZE34"/>
<feature type="transmembrane region" description="Helical" evidence="6">
    <location>
        <begin position="230"/>
        <end position="252"/>
    </location>
</feature>
<accession>A0A9X1ZE34</accession>
<name>A0A9X1ZE34_9GAMM</name>
<dbReference type="EMBL" id="JAKILB010000007">
    <property type="protein sequence ID" value="MCL1139332.1"/>
    <property type="molecule type" value="Genomic_DNA"/>
</dbReference>
<keyword evidence="9" id="KW-1185">Reference proteome</keyword>
<dbReference type="GO" id="GO:0140359">
    <property type="term" value="F:ABC-type transporter activity"/>
    <property type="evidence" value="ECO:0007669"/>
    <property type="project" value="InterPro"/>
</dbReference>
<organism evidence="8 9">
    <name type="scientific">Shewanella pneumatophori</name>
    <dbReference type="NCBI Taxonomy" id="314092"/>
    <lineage>
        <taxon>Bacteria</taxon>
        <taxon>Pseudomonadati</taxon>
        <taxon>Pseudomonadota</taxon>
        <taxon>Gammaproteobacteria</taxon>
        <taxon>Alteromonadales</taxon>
        <taxon>Shewanellaceae</taxon>
        <taxon>Shewanella</taxon>
    </lineage>
</organism>
<feature type="transmembrane region" description="Helical" evidence="6">
    <location>
        <begin position="185"/>
        <end position="209"/>
    </location>
</feature>
<keyword evidence="2" id="KW-1003">Cell membrane</keyword>
<dbReference type="Proteomes" id="UP001139293">
    <property type="component" value="Unassembled WGS sequence"/>
</dbReference>
<keyword evidence="5 6" id="KW-0472">Membrane</keyword>
<dbReference type="PANTHER" id="PTHR30294:SF46">
    <property type="entry name" value="ABC TRANSPORTER PERMEASE"/>
    <property type="match status" value="1"/>
</dbReference>
<dbReference type="PANTHER" id="PTHR30294">
    <property type="entry name" value="MEMBRANE COMPONENT OF ABC TRANSPORTER YHHJ-RELATED"/>
    <property type="match status" value="1"/>
</dbReference>
<sequence length="378" mass="41577">MSLLQLIWTELKAILADKTIVITVFGGVLFYSILYPLPYLHQVPTEQQLVVIDHDRSSLSRQLVRHADASPKIAVIAELGSIDEAKRWIETGRAHGLLVIPANFRRDLLLGKGVTLSYGGDASYFLIYSAVAEGLISAGLDAGKNIQRLGMLAQGDNAKAVEQSLNVVKLNSIPAFNPSLGYTPYIVPGLFLLILHQTLLIGTGILGASQWSQRGYWQQVTPLKLVCGRIAAFMLIYSLLSSYYVGYCYYWYDVSLQASIGRVALLMLPFLLATTAAGVAFSSLFTRRDLPTQVLLLISMPILFVSGFVWPTALIPEPVVAVSQIVPAVPGIMAMLELNQMGASWQSIMPQWLQLWAMVVIFFALAYWGVSKRLKAIV</sequence>
<evidence type="ECO:0000259" key="7">
    <source>
        <dbReference type="Pfam" id="PF12698"/>
    </source>
</evidence>
<dbReference type="Gene3D" id="3.40.1710.10">
    <property type="entry name" value="abc type-2 transporter like domain"/>
    <property type="match status" value="1"/>
</dbReference>
<proteinExistence type="predicted"/>
<protein>
    <submittedName>
        <fullName evidence="8">ABC transporter permease</fullName>
    </submittedName>
</protein>
<evidence type="ECO:0000313" key="8">
    <source>
        <dbReference type="EMBL" id="MCL1139332.1"/>
    </source>
</evidence>
<evidence type="ECO:0000256" key="6">
    <source>
        <dbReference type="SAM" id="Phobius"/>
    </source>
</evidence>
<keyword evidence="3 6" id="KW-0812">Transmembrane</keyword>